<dbReference type="SUPFAM" id="SSF48726">
    <property type="entry name" value="Immunoglobulin"/>
    <property type="match status" value="1"/>
</dbReference>
<keyword evidence="2" id="KW-0812">Transmembrane</keyword>
<proteinExistence type="predicted"/>
<dbReference type="InterPro" id="IPR013783">
    <property type="entry name" value="Ig-like_fold"/>
</dbReference>
<dbReference type="Proteomes" id="UP000694891">
    <property type="component" value="Unplaced"/>
</dbReference>
<keyword evidence="4" id="KW-1185">Reference proteome</keyword>
<dbReference type="InterPro" id="IPR036179">
    <property type="entry name" value="Ig-like_dom_sf"/>
</dbReference>
<dbReference type="InterPro" id="IPR007110">
    <property type="entry name" value="Ig-like_dom"/>
</dbReference>
<keyword evidence="2" id="KW-0472">Membrane</keyword>
<feature type="compositionally biased region" description="Acidic residues" evidence="1">
    <location>
        <begin position="285"/>
        <end position="295"/>
    </location>
</feature>
<evidence type="ECO:0000256" key="1">
    <source>
        <dbReference type="SAM" id="MobiDB-lite"/>
    </source>
</evidence>
<feature type="compositionally biased region" description="Low complexity" evidence="1">
    <location>
        <begin position="314"/>
        <end position="323"/>
    </location>
</feature>
<protein>
    <submittedName>
        <fullName evidence="5">Uncharacterized protein LOC103372394</fullName>
    </submittedName>
</protein>
<feature type="domain" description="Ig-like" evidence="3">
    <location>
        <begin position="10"/>
        <end position="93"/>
    </location>
</feature>
<feature type="region of interest" description="Disordered" evidence="1">
    <location>
        <begin position="169"/>
        <end position="227"/>
    </location>
</feature>
<keyword evidence="2" id="KW-1133">Transmembrane helix</keyword>
<evidence type="ECO:0000313" key="5">
    <source>
        <dbReference type="RefSeq" id="XP_008300234.1"/>
    </source>
</evidence>
<sequence>SPKCPCSDAPKHTTILKGEEQQHPNGTRSVTLSCSAQSHPKVDRYSWYKNTYESKGYLPLPSSPTLTVFSHQKGEYYCTAENKIGKKSSESIRLFDDTLKKAVTYFLLICVILFISLFIFFLYRHRRNKSIQRGTIQPSCGFLGWRNSVERRNLMNEAALAEPFRSRDDLLPEQPCRPNAQRCQPRPDSTPPSNVNIVYATVNLPSGKQAPSAPKPRQQHEEDTQNDSLNYVSLHFGNKDKKPDETVVVYAQVSKNKASAEMERRADYENITAVNAANLPNLSDSDSDTSDDETEVNYSQVNFKPAPGHRRDSSSSSSDSSTSSEEDETQYSQVKV</sequence>
<dbReference type="AlphaFoldDB" id="A0A9Y4U0J8"/>
<dbReference type="PROSITE" id="PS50835">
    <property type="entry name" value="IG_LIKE"/>
    <property type="match status" value="1"/>
</dbReference>
<organism evidence="4 5">
    <name type="scientific">Stegastes partitus</name>
    <name type="common">bicolor damselfish</name>
    <dbReference type="NCBI Taxonomy" id="144197"/>
    <lineage>
        <taxon>Eukaryota</taxon>
        <taxon>Metazoa</taxon>
        <taxon>Chordata</taxon>
        <taxon>Craniata</taxon>
        <taxon>Vertebrata</taxon>
        <taxon>Euteleostomi</taxon>
        <taxon>Actinopterygii</taxon>
        <taxon>Neopterygii</taxon>
        <taxon>Teleostei</taxon>
        <taxon>Neoteleostei</taxon>
        <taxon>Acanthomorphata</taxon>
        <taxon>Ovalentaria</taxon>
        <taxon>Pomacentridae</taxon>
        <taxon>Stegastes</taxon>
    </lineage>
</organism>
<evidence type="ECO:0000259" key="3">
    <source>
        <dbReference type="PROSITE" id="PS50835"/>
    </source>
</evidence>
<evidence type="ECO:0000256" key="2">
    <source>
        <dbReference type="SAM" id="Phobius"/>
    </source>
</evidence>
<feature type="non-terminal residue" evidence="5">
    <location>
        <position position="1"/>
    </location>
</feature>
<feature type="transmembrane region" description="Helical" evidence="2">
    <location>
        <begin position="102"/>
        <end position="123"/>
    </location>
</feature>
<dbReference type="RefSeq" id="XP_008300234.1">
    <property type="nucleotide sequence ID" value="XM_008302012.1"/>
</dbReference>
<feature type="region of interest" description="Disordered" evidence="1">
    <location>
        <begin position="279"/>
        <end position="336"/>
    </location>
</feature>
<dbReference type="Pfam" id="PF13895">
    <property type="entry name" value="Ig_2"/>
    <property type="match status" value="1"/>
</dbReference>
<dbReference type="GeneID" id="103372394"/>
<name>A0A9Y4U0J8_9TELE</name>
<dbReference type="CDD" id="cd00096">
    <property type="entry name" value="Ig"/>
    <property type="match status" value="1"/>
</dbReference>
<accession>A0A9Y4U0J8</accession>
<reference evidence="5" key="1">
    <citation type="submission" date="2025-08" db="UniProtKB">
        <authorList>
            <consortium name="RefSeq"/>
        </authorList>
    </citation>
    <scope>IDENTIFICATION</scope>
</reference>
<evidence type="ECO:0000313" key="4">
    <source>
        <dbReference type="Proteomes" id="UP000694891"/>
    </source>
</evidence>
<gene>
    <name evidence="5" type="primary">LOC103372394</name>
</gene>
<dbReference type="Gene3D" id="2.60.40.10">
    <property type="entry name" value="Immunoglobulins"/>
    <property type="match status" value="1"/>
</dbReference>